<protein>
    <submittedName>
        <fullName evidence="4">Cinnamoyl-CoA reductase</fullName>
    </submittedName>
</protein>
<evidence type="ECO:0000256" key="2">
    <source>
        <dbReference type="ARBA" id="ARBA00022857"/>
    </source>
</evidence>
<dbReference type="EMBL" id="BCMY01000001">
    <property type="protein sequence ID" value="GAQ35325.1"/>
    <property type="molecule type" value="Genomic_DNA"/>
</dbReference>
<dbReference type="InterPro" id="IPR036291">
    <property type="entry name" value="NAD(P)-bd_dom_sf"/>
</dbReference>
<evidence type="ECO:0000259" key="3">
    <source>
        <dbReference type="Pfam" id="PF05368"/>
    </source>
</evidence>
<reference evidence="5" key="1">
    <citation type="journal article" date="2016" name="Genome Announc.">
        <title>Draft genome sequence of Aspergillus niger strain An76.</title>
        <authorList>
            <person name="Gong W."/>
            <person name="Cheng Z."/>
            <person name="Zhang H."/>
            <person name="Liu L."/>
            <person name="Gao P."/>
            <person name="Wang L."/>
        </authorList>
    </citation>
    <scope>NUCLEOTIDE SEQUENCE [LARGE SCALE GENOMIC DNA]</scope>
    <source>
        <strain evidence="5">An76</strain>
    </source>
</reference>
<dbReference type="VEuPathDB" id="FungiDB:ASPNIDRAFT2_1121136"/>
<comment type="similarity">
    <text evidence="1">Belongs to the NmrA-type oxidoreductase family.</text>
</comment>
<dbReference type="Pfam" id="PF05368">
    <property type="entry name" value="NmrA"/>
    <property type="match status" value="1"/>
</dbReference>
<proteinExistence type="inferred from homology"/>
<dbReference type="Proteomes" id="UP000068243">
    <property type="component" value="Unassembled WGS sequence"/>
</dbReference>
<dbReference type="InterPro" id="IPR051164">
    <property type="entry name" value="NmrA-like_oxidored"/>
</dbReference>
<dbReference type="VEuPathDB" id="FungiDB:ATCC64974_58870"/>
<dbReference type="OMA" id="DIRQMME"/>
<sequence length="352" mass="39310">MTTSTTTPRTIAVLGATGNQGSGVVRALLQKSPLNPASFTVRAVTRDPSSPQAERLRAVYSEEEVSGRLQLVPGDVYDVTSLERAFDRVWGVFAVTNNRIPGQIIETEEDLEHELVAGRNIVSAAKVSGVRHFVISSLPNLADASKGQFQKVFHFDHKFQIEQLAKSELTAVTALRPGLYDVPREGLFYTNVQWLQYCRRNENGIVRFCPPVPENKAADWADPSYDIGWWLTIIEKVEVFSLGPEKTASKVYPVVSSKMRFADLPAIFSTVRYQPAIFDPISLDDWGATVARTVGKGYEEDIRQMMEWIALAPDEKICYGTMTPEEDCSWADLGVRASTFEEWLKRSGWQGP</sequence>
<dbReference type="Gene3D" id="3.90.25.10">
    <property type="entry name" value="UDP-galactose 4-epimerase, domain 1"/>
    <property type="match status" value="1"/>
</dbReference>
<dbReference type="OrthoDB" id="3358371at2759"/>
<feature type="domain" description="NmrA-like" evidence="3">
    <location>
        <begin position="9"/>
        <end position="311"/>
    </location>
</feature>
<gene>
    <name evidence="4" type="ORF">ABL_01167</name>
</gene>
<dbReference type="Gene3D" id="3.40.50.720">
    <property type="entry name" value="NAD(P)-binding Rossmann-like Domain"/>
    <property type="match status" value="1"/>
</dbReference>
<evidence type="ECO:0000256" key="1">
    <source>
        <dbReference type="ARBA" id="ARBA00006328"/>
    </source>
</evidence>
<keyword evidence="2" id="KW-0521">NADP</keyword>
<dbReference type="PANTHER" id="PTHR42748">
    <property type="entry name" value="NITROGEN METABOLITE REPRESSION PROTEIN NMRA FAMILY MEMBER"/>
    <property type="match status" value="1"/>
</dbReference>
<dbReference type="PANTHER" id="PTHR42748:SF7">
    <property type="entry name" value="NMRA LIKE REDOX SENSOR 1-RELATED"/>
    <property type="match status" value="1"/>
</dbReference>
<evidence type="ECO:0000313" key="5">
    <source>
        <dbReference type="Proteomes" id="UP000068243"/>
    </source>
</evidence>
<name>A0A100I5Y4_ASPNG</name>
<accession>A0A100I5Y4</accession>
<comment type="caution">
    <text evidence="4">The sequence shown here is derived from an EMBL/GenBank/DDBJ whole genome shotgun (WGS) entry which is preliminary data.</text>
</comment>
<dbReference type="SUPFAM" id="SSF51735">
    <property type="entry name" value="NAD(P)-binding Rossmann-fold domains"/>
    <property type="match status" value="1"/>
</dbReference>
<dbReference type="InterPro" id="IPR008030">
    <property type="entry name" value="NmrA-like"/>
</dbReference>
<organism evidence="4 5">
    <name type="scientific">Aspergillus niger</name>
    <dbReference type="NCBI Taxonomy" id="5061"/>
    <lineage>
        <taxon>Eukaryota</taxon>
        <taxon>Fungi</taxon>
        <taxon>Dikarya</taxon>
        <taxon>Ascomycota</taxon>
        <taxon>Pezizomycotina</taxon>
        <taxon>Eurotiomycetes</taxon>
        <taxon>Eurotiomycetidae</taxon>
        <taxon>Eurotiales</taxon>
        <taxon>Aspergillaceae</taxon>
        <taxon>Aspergillus</taxon>
        <taxon>Aspergillus subgen. Circumdati</taxon>
    </lineage>
</organism>
<evidence type="ECO:0000313" key="4">
    <source>
        <dbReference type="EMBL" id="GAQ35325.1"/>
    </source>
</evidence>
<dbReference type="AlphaFoldDB" id="A0A100I5Y4"/>